<comment type="caution">
    <text evidence="1">The sequence shown here is derived from an EMBL/GenBank/DDBJ whole genome shotgun (WGS) entry which is preliminary data.</text>
</comment>
<gene>
    <name evidence="1" type="ORF">SMB34_21280</name>
</gene>
<evidence type="ECO:0000313" key="1">
    <source>
        <dbReference type="EMBL" id="KEO53388.1"/>
    </source>
</evidence>
<dbReference type="EMBL" id="AUNC01000038">
    <property type="protein sequence ID" value="KEO53388.1"/>
    <property type="molecule type" value="Genomic_DNA"/>
</dbReference>
<keyword evidence="2" id="KW-1185">Reference proteome</keyword>
<evidence type="ECO:0000313" key="2">
    <source>
        <dbReference type="Proteomes" id="UP000027463"/>
    </source>
</evidence>
<sequence>MIGLFQIVATGFLASHSHPFEISGKRTIKMF</sequence>
<organism evidence="1 2">
    <name type="scientific">Thalassospira permensis NBRC 106175</name>
    <dbReference type="NCBI Taxonomy" id="1353532"/>
    <lineage>
        <taxon>Bacteria</taxon>
        <taxon>Pseudomonadati</taxon>
        <taxon>Pseudomonadota</taxon>
        <taxon>Alphaproteobacteria</taxon>
        <taxon>Rhodospirillales</taxon>
        <taxon>Thalassospiraceae</taxon>
        <taxon>Thalassospira</taxon>
    </lineage>
</organism>
<name>A0ABR4TL32_9PROT</name>
<reference evidence="1 2" key="1">
    <citation type="submission" date="2013-07" db="EMBL/GenBank/DDBJ databases">
        <title>Thalassospira permensis NBRC 106175 Genome Sequencing.</title>
        <authorList>
            <person name="Lai Q."/>
            <person name="Shao Z."/>
        </authorList>
    </citation>
    <scope>NUCLEOTIDE SEQUENCE [LARGE SCALE GENOMIC DNA]</scope>
    <source>
        <strain evidence="1 2">NBRC 106175</strain>
    </source>
</reference>
<accession>A0ABR4TL32</accession>
<dbReference type="Proteomes" id="UP000027463">
    <property type="component" value="Unassembled WGS sequence"/>
</dbReference>
<protein>
    <submittedName>
        <fullName evidence="1">Uncharacterized protein</fullName>
    </submittedName>
</protein>
<proteinExistence type="predicted"/>